<dbReference type="InterPro" id="IPR004143">
    <property type="entry name" value="BPL_LPL_catalytic"/>
</dbReference>
<dbReference type="HAMAP" id="MF_00978">
    <property type="entry name" value="Bifunct_BirA"/>
    <property type="match status" value="1"/>
</dbReference>
<proteinExistence type="inferred from homology"/>
<dbReference type="Pfam" id="PF03099">
    <property type="entry name" value="BPL_LplA_LipB"/>
    <property type="match status" value="1"/>
</dbReference>
<reference evidence="7 8" key="1">
    <citation type="submission" date="2023-07" db="EMBL/GenBank/DDBJ databases">
        <title>The novel representative of Negativicutes class, Anaeroselena agilis gen. nov. sp. nov.</title>
        <authorList>
            <person name="Prokofeva M.I."/>
            <person name="Elcheninov A.G."/>
            <person name="Klyukina A."/>
            <person name="Kublanov I.V."/>
            <person name="Frolov E.N."/>
            <person name="Podosokorskaya O.A."/>
        </authorList>
    </citation>
    <scope>NUCLEOTIDE SEQUENCE [LARGE SCALE GENOMIC DNA]</scope>
    <source>
        <strain evidence="7 8">4137-cl</strain>
    </source>
</reference>
<dbReference type="Pfam" id="PF02237">
    <property type="entry name" value="BPL_C"/>
    <property type="match status" value="1"/>
</dbReference>
<dbReference type="InterPro" id="IPR030855">
    <property type="entry name" value="Bifunct_BirA"/>
</dbReference>
<feature type="binding site" evidence="5">
    <location>
        <position position="114"/>
    </location>
    <ligand>
        <name>biotin</name>
        <dbReference type="ChEBI" id="CHEBI:57586"/>
    </ligand>
</feature>
<dbReference type="SUPFAM" id="SSF50037">
    <property type="entry name" value="C-terminal domain of transcriptional repressors"/>
    <property type="match status" value="1"/>
</dbReference>
<feature type="binding site" evidence="5">
    <location>
        <begin position="90"/>
        <end position="92"/>
    </location>
    <ligand>
        <name>biotin</name>
        <dbReference type="ChEBI" id="CHEBI:57586"/>
    </ligand>
</feature>
<accession>A0ABU3P2K3</accession>
<dbReference type="Proteomes" id="UP001254848">
    <property type="component" value="Unassembled WGS sequence"/>
</dbReference>
<comment type="caution">
    <text evidence="7">The sequence shown here is derived from an EMBL/GenBank/DDBJ whole genome shotgun (WGS) entry which is preliminary data.</text>
</comment>
<keyword evidence="4 5" id="KW-0092">Biotin</keyword>
<dbReference type="InterPro" id="IPR036390">
    <property type="entry name" value="WH_DNA-bd_sf"/>
</dbReference>
<name>A0ABU3P2K3_9FIRM</name>
<dbReference type="PANTHER" id="PTHR12835:SF5">
    <property type="entry name" value="BIOTIN--PROTEIN LIGASE"/>
    <property type="match status" value="1"/>
</dbReference>
<feature type="binding site" evidence="5">
    <location>
        <begin position="118"/>
        <end position="120"/>
    </location>
    <ligand>
        <name>biotin</name>
        <dbReference type="ChEBI" id="CHEBI:57586"/>
    </ligand>
</feature>
<dbReference type="RefSeq" id="WP_413781236.1">
    <property type="nucleotide sequence ID" value="NZ_JAUOZS010000001.1"/>
</dbReference>
<keyword evidence="5" id="KW-0678">Repressor</keyword>
<gene>
    <name evidence="5" type="primary">birA</name>
    <name evidence="7" type="ORF">Q4T40_16100</name>
</gene>
<dbReference type="NCBIfam" id="TIGR00121">
    <property type="entry name" value="birA_ligase"/>
    <property type="match status" value="1"/>
</dbReference>
<dbReference type="InterPro" id="IPR013196">
    <property type="entry name" value="HTH_11"/>
</dbReference>
<dbReference type="CDD" id="cd16442">
    <property type="entry name" value="BPL"/>
    <property type="match status" value="1"/>
</dbReference>
<dbReference type="Gene3D" id="2.30.30.100">
    <property type="match status" value="1"/>
</dbReference>
<dbReference type="InterPro" id="IPR045864">
    <property type="entry name" value="aa-tRNA-synth_II/BPL/LPL"/>
</dbReference>
<feature type="DNA-binding region" description="H-T-H motif" evidence="5">
    <location>
        <begin position="19"/>
        <end position="38"/>
    </location>
</feature>
<evidence type="ECO:0000256" key="5">
    <source>
        <dbReference type="HAMAP-Rule" id="MF_00978"/>
    </source>
</evidence>
<evidence type="ECO:0000259" key="6">
    <source>
        <dbReference type="PROSITE" id="PS51733"/>
    </source>
</evidence>
<evidence type="ECO:0000256" key="2">
    <source>
        <dbReference type="ARBA" id="ARBA00022741"/>
    </source>
</evidence>
<dbReference type="EMBL" id="JAUOZS010000001">
    <property type="protein sequence ID" value="MDT8902763.1"/>
    <property type="molecule type" value="Genomic_DNA"/>
</dbReference>
<keyword evidence="5" id="KW-0238">DNA-binding</keyword>
<organism evidence="7 8">
    <name type="scientific">Anaeroselena agilis</name>
    <dbReference type="NCBI Taxonomy" id="3063788"/>
    <lineage>
        <taxon>Bacteria</taxon>
        <taxon>Bacillati</taxon>
        <taxon>Bacillota</taxon>
        <taxon>Negativicutes</taxon>
        <taxon>Acetonemataceae</taxon>
        <taxon>Anaeroselena</taxon>
    </lineage>
</organism>
<dbReference type="SUPFAM" id="SSF55681">
    <property type="entry name" value="Class II aaRS and biotin synthetases"/>
    <property type="match status" value="1"/>
</dbReference>
<dbReference type="GO" id="GO:0004077">
    <property type="term" value="F:biotin--[biotin carboxyl-carrier protein] ligase activity"/>
    <property type="evidence" value="ECO:0007669"/>
    <property type="project" value="UniProtKB-EC"/>
</dbReference>
<keyword evidence="8" id="KW-1185">Reference proteome</keyword>
<feature type="domain" description="BPL/LPL catalytic" evidence="6">
    <location>
        <begin position="67"/>
        <end position="258"/>
    </location>
</feature>
<dbReference type="Gene3D" id="1.10.10.10">
    <property type="entry name" value="Winged helix-like DNA-binding domain superfamily/Winged helix DNA-binding domain"/>
    <property type="match status" value="1"/>
</dbReference>
<keyword evidence="5" id="KW-0804">Transcription</keyword>
<evidence type="ECO:0000256" key="3">
    <source>
        <dbReference type="ARBA" id="ARBA00022840"/>
    </source>
</evidence>
<dbReference type="InterPro" id="IPR008988">
    <property type="entry name" value="Transcriptional_repressor_C"/>
</dbReference>
<comment type="function">
    <text evidence="5">Acts both as a biotin--[acetyl-CoA-carboxylase] ligase and a repressor.</text>
</comment>
<keyword evidence="3 5" id="KW-0067">ATP-binding</keyword>
<comment type="catalytic activity">
    <reaction evidence="5">
        <text>biotin + L-lysyl-[protein] + ATP = N(6)-biotinyl-L-lysyl-[protein] + AMP + diphosphate + H(+)</text>
        <dbReference type="Rhea" id="RHEA:11756"/>
        <dbReference type="Rhea" id="RHEA-COMP:9752"/>
        <dbReference type="Rhea" id="RHEA-COMP:10505"/>
        <dbReference type="ChEBI" id="CHEBI:15378"/>
        <dbReference type="ChEBI" id="CHEBI:29969"/>
        <dbReference type="ChEBI" id="CHEBI:30616"/>
        <dbReference type="ChEBI" id="CHEBI:33019"/>
        <dbReference type="ChEBI" id="CHEBI:57586"/>
        <dbReference type="ChEBI" id="CHEBI:83144"/>
        <dbReference type="ChEBI" id="CHEBI:456215"/>
        <dbReference type="EC" id="6.3.4.15"/>
    </reaction>
</comment>
<dbReference type="Gene3D" id="3.30.930.10">
    <property type="entry name" value="Bira Bifunctional Protein, Domain 2"/>
    <property type="match status" value="1"/>
</dbReference>
<dbReference type="EC" id="6.3.4.15" evidence="5"/>
<evidence type="ECO:0000313" key="7">
    <source>
        <dbReference type="EMBL" id="MDT8902763.1"/>
    </source>
</evidence>
<evidence type="ECO:0000256" key="4">
    <source>
        <dbReference type="ARBA" id="ARBA00023267"/>
    </source>
</evidence>
<protein>
    <recommendedName>
        <fullName evidence="5">Bifunctional ligase/repressor BirA</fullName>
    </recommendedName>
    <alternativeName>
        <fullName evidence="5">Biotin--[acetyl-CoA-carboxylase] ligase</fullName>
        <ecNumber evidence="5">6.3.4.15</ecNumber>
    </alternativeName>
    <alternativeName>
        <fullName evidence="5">Biotin--protein ligase</fullName>
    </alternativeName>
    <alternativeName>
        <fullName evidence="5">Biotin-[acetyl-CoA carboxylase] synthetase</fullName>
    </alternativeName>
</protein>
<sequence>MRGEILQMLREEPGSYVSGEEVSRRLAVSRTAIWKHIRALKQDGYDIEAHPRLGYRLCRAPDLLLPAEIEARLTTRRLGRAVAYFRRLESTNNEAKALAAAGCPEGQIVVAEEQSVGRGRLARGWFSPFARGVWFSIVLRPPFNPQDAPKCTLLAAVAVCRAIRRAAGVDCGIKWPNDILFDGKKLVGILTEMSAEMDAINHIVIGIGINVNIGADDFPPELRSLATSLSIAAGRPLSRLDILLAALEELEQVYGQTLDQGFAPVLDEWRRGSLTLGRAVDVIGSGRRFSGVAVDIDADGALLVRTDTGTERVLAGDVSIRPAEGGASY</sequence>
<evidence type="ECO:0000256" key="1">
    <source>
        <dbReference type="ARBA" id="ARBA00022598"/>
    </source>
</evidence>
<dbReference type="InterPro" id="IPR036388">
    <property type="entry name" value="WH-like_DNA-bd_sf"/>
</dbReference>
<dbReference type="InterPro" id="IPR004408">
    <property type="entry name" value="Biotin_CoA_COase_ligase"/>
</dbReference>
<keyword evidence="2 5" id="KW-0547">Nucleotide-binding</keyword>
<evidence type="ECO:0000313" key="8">
    <source>
        <dbReference type="Proteomes" id="UP001254848"/>
    </source>
</evidence>
<comment type="similarity">
    <text evidence="5">Belongs to the biotin--protein ligase family.</text>
</comment>
<keyword evidence="1 5" id="KW-0436">Ligase</keyword>
<keyword evidence="5" id="KW-0805">Transcription regulation</keyword>
<dbReference type="PANTHER" id="PTHR12835">
    <property type="entry name" value="BIOTIN PROTEIN LIGASE"/>
    <property type="match status" value="1"/>
</dbReference>
<dbReference type="PROSITE" id="PS51733">
    <property type="entry name" value="BPL_LPL_CATALYTIC"/>
    <property type="match status" value="1"/>
</dbReference>
<dbReference type="InterPro" id="IPR003142">
    <property type="entry name" value="BPL_C"/>
</dbReference>
<dbReference type="SUPFAM" id="SSF46785">
    <property type="entry name" value="Winged helix' DNA-binding domain"/>
    <property type="match status" value="1"/>
</dbReference>
<dbReference type="Pfam" id="PF08279">
    <property type="entry name" value="HTH_11"/>
    <property type="match status" value="1"/>
</dbReference>
<feature type="binding site" evidence="5">
    <location>
        <position position="185"/>
    </location>
    <ligand>
        <name>biotin</name>
        <dbReference type="ChEBI" id="CHEBI:57586"/>
    </ligand>
</feature>